<dbReference type="EMBL" id="CP001940">
    <property type="protein sequence ID" value="ADH85479.1"/>
    <property type="molecule type" value="Genomic_DNA"/>
</dbReference>
<dbReference type="InterPro" id="IPR017592">
    <property type="entry name" value="Pilus_assmbl_Flp-typ_CpaB"/>
</dbReference>
<feature type="compositionally biased region" description="Pro residues" evidence="1">
    <location>
        <begin position="257"/>
        <end position="277"/>
    </location>
</feature>
<sequence length="292" mass="30840">MPTRPLKILAMVTALAALLFAYLAYRHTAEPPPILPSETDLEDALAKPEETAADWPRIVVAGQPLSRGEPITAAAVQLVPARLVPPDSFSSLEEVVERRPAVSLQIGEPLTKRHFLPGSELAHVLDPDERAVAIVVNDAIGVGGFLAPGDHVDVLLYLAADQRRRQPAQARILLARQRLLAYGQAPAAAKAGTQPARGAGRGSDTAVLAVRTEDAPKLLLAAQVGTLHLALHGPEPGRVLGEEADSTLDAIAIQSPAPAPPPARQPVAEPPPSPPPTTIWRGTDKSTVEYPQ</sequence>
<dbReference type="AlphaFoldDB" id="D6Z1Q4"/>
<feature type="region of interest" description="Disordered" evidence="1">
    <location>
        <begin position="249"/>
        <end position="292"/>
    </location>
</feature>
<dbReference type="Pfam" id="PF16976">
    <property type="entry name" value="RcpC"/>
    <property type="match status" value="1"/>
</dbReference>
<name>D6Z1Q4_DESAT</name>
<gene>
    <name evidence="3" type="ordered locus">DaAHT2_0775</name>
</gene>
<evidence type="ECO:0000313" key="4">
    <source>
        <dbReference type="Proteomes" id="UP000001508"/>
    </source>
</evidence>
<dbReference type="OrthoDB" id="9788329at2"/>
<dbReference type="RefSeq" id="WP_013163009.1">
    <property type="nucleotide sequence ID" value="NC_014216.1"/>
</dbReference>
<accession>D6Z1Q4</accession>
<dbReference type="CDD" id="cd11614">
    <property type="entry name" value="SAF_CpaB_FlgA_like"/>
    <property type="match status" value="1"/>
</dbReference>
<dbReference type="InterPro" id="IPR013974">
    <property type="entry name" value="SAF"/>
</dbReference>
<feature type="domain" description="SAF" evidence="2">
    <location>
        <begin position="56"/>
        <end position="116"/>
    </location>
</feature>
<protein>
    <submittedName>
        <fullName evidence="3">Flp pilus assembly protein CpaB</fullName>
    </submittedName>
</protein>
<reference evidence="4" key="1">
    <citation type="submission" date="2010-02" db="EMBL/GenBank/DDBJ databases">
        <title>Complete sequence of Desulfurivibrio alkaliphilus AHT2.</title>
        <authorList>
            <consortium name="US DOE Joint Genome Institute"/>
            <person name="Pitluck S."/>
            <person name="Chertkov O."/>
            <person name="Detter J.C."/>
            <person name="Han C."/>
            <person name="Tapia R."/>
            <person name="Larimer F."/>
            <person name="Land M."/>
            <person name="Hauser L."/>
            <person name="Kyrpides N."/>
            <person name="Mikhailova N."/>
            <person name="Sorokin D.Y."/>
            <person name="Muyzer G."/>
            <person name="Woyke T."/>
        </authorList>
    </citation>
    <scope>NUCLEOTIDE SEQUENCE [LARGE SCALE GENOMIC DNA]</scope>
    <source>
        <strain evidence="4">DSM 19089 / UNIQEM U267 / AHT2</strain>
    </source>
</reference>
<dbReference type="SMART" id="SM00858">
    <property type="entry name" value="SAF"/>
    <property type="match status" value="1"/>
</dbReference>
<keyword evidence="4" id="KW-1185">Reference proteome</keyword>
<feature type="compositionally biased region" description="Basic and acidic residues" evidence="1">
    <location>
        <begin position="282"/>
        <end position="292"/>
    </location>
</feature>
<dbReference type="InParanoid" id="D6Z1Q4"/>
<dbReference type="eggNOG" id="COG3745">
    <property type="taxonomic scope" value="Bacteria"/>
</dbReference>
<dbReference type="NCBIfam" id="TIGR03177">
    <property type="entry name" value="pilus_cpaB"/>
    <property type="match status" value="1"/>
</dbReference>
<organism evidence="3 4">
    <name type="scientific">Desulfurivibrio alkaliphilus (strain DSM 19089 / UNIQEM U267 / AHT2)</name>
    <dbReference type="NCBI Taxonomy" id="589865"/>
    <lineage>
        <taxon>Bacteria</taxon>
        <taxon>Pseudomonadati</taxon>
        <taxon>Thermodesulfobacteriota</taxon>
        <taxon>Desulfobulbia</taxon>
        <taxon>Desulfobulbales</taxon>
        <taxon>Desulfobulbaceae</taxon>
        <taxon>Desulfurivibrio</taxon>
    </lineage>
</organism>
<dbReference type="Pfam" id="PF08666">
    <property type="entry name" value="SAF"/>
    <property type="match status" value="1"/>
</dbReference>
<dbReference type="InterPro" id="IPR031571">
    <property type="entry name" value="RcpC_dom"/>
</dbReference>
<evidence type="ECO:0000259" key="2">
    <source>
        <dbReference type="SMART" id="SM00858"/>
    </source>
</evidence>
<dbReference type="KEGG" id="dak:DaAHT2_0775"/>
<dbReference type="HOGENOM" id="CLU_057068_4_1_7"/>
<dbReference type="STRING" id="589865.DaAHT2_0775"/>
<evidence type="ECO:0000313" key="3">
    <source>
        <dbReference type="EMBL" id="ADH85479.1"/>
    </source>
</evidence>
<dbReference type="Proteomes" id="UP000001508">
    <property type="component" value="Chromosome"/>
</dbReference>
<proteinExistence type="predicted"/>
<evidence type="ECO:0000256" key="1">
    <source>
        <dbReference type="SAM" id="MobiDB-lite"/>
    </source>
</evidence>